<evidence type="ECO:0000313" key="2">
    <source>
        <dbReference type="EMBL" id="AJP48979.1"/>
    </source>
</evidence>
<keyword evidence="3" id="KW-1185">Reference proteome</keyword>
<sequence length="96" mass="10685">MPLKNNGFALKSRRWRYAAKQVHFSDDAIVRFCGDEVFIQLPLGVLAVNLIGSYIGGYLVGIAVAIFHIKAELPPERWEFSGNRPSDLLGRDTIPA</sequence>
<evidence type="ECO:0000313" key="3">
    <source>
        <dbReference type="Proteomes" id="UP000061603"/>
    </source>
</evidence>
<name>A0A0C5JB57_9PROT</name>
<proteinExistence type="predicted"/>
<dbReference type="HOGENOM" id="CLU_2357789_0_0_4"/>
<keyword evidence="1" id="KW-1133">Transmembrane helix</keyword>
<dbReference type="RefSeq" id="WP_202635057.1">
    <property type="nucleotide sequence ID" value="NZ_CP010554.1"/>
</dbReference>
<dbReference type="AlphaFoldDB" id="A0A0C5JB57"/>
<protein>
    <submittedName>
        <fullName evidence="2">Uncharacterized protein</fullName>
    </submittedName>
</protein>
<keyword evidence="1" id="KW-0812">Transmembrane</keyword>
<gene>
    <name evidence="2" type="ORF">PG1C_12200</name>
</gene>
<keyword evidence="1" id="KW-0472">Membrane</keyword>
<organism evidence="2 3">
    <name type="scientific">Rugosibacter aromaticivorans</name>
    <dbReference type="NCBI Taxonomy" id="1565605"/>
    <lineage>
        <taxon>Bacteria</taxon>
        <taxon>Pseudomonadati</taxon>
        <taxon>Pseudomonadota</taxon>
        <taxon>Betaproteobacteria</taxon>
        <taxon>Nitrosomonadales</taxon>
        <taxon>Sterolibacteriaceae</taxon>
        <taxon>Rugosibacter</taxon>
    </lineage>
</organism>
<dbReference type="KEGG" id="rbu:PG1C_12200"/>
<dbReference type="EMBL" id="CP010554">
    <property type="protein sequence ID" value="AJP48979.1"/>
    <property type="molecule type" value="Genomic_DNA"/>
</dbReference>
<reference evidence="2 3" key="1">
    <citation type="journal article" date="2015" name="Genome Announc.">
        <title>Complete Genome Sequence of a Novel Bacterium within the Family Rhodocyclaceae That Degrades Polycyclic Aromatic Hydrocarbons.</title>
        <authorList>
            <person name="Singleton D.R."/>
            <person name="Dickey A.N."/>
            <person name="Scholl E.H."/>
            <person name="Wright F.A."/>
            <person name="Aitken M.D."/>
        </authorList>
    </citation>
    <scope>NUCLEOTIDE SEQUENCE [LARGE SCALE GENOMIC DNA]</scope>
    <source>
        <strain evidence="3">PG1-Ca6</strain>
    </source>
</reference>
<evidence type="ECO:0000256" key="1">
    <source>
        <dbReference type="SAM" id="Phobius"/>
    </source>
</evidence>
<accession>A0A0C5JB57</accession>
<feature type="transmembrane region" description="Helical" evidence="1">
    <location>
        <begin position="46"/>
        <end position="67"/>
    </location>
</feature>
<dbReference type="STRING" id="1565605.PG1C_12200"/>
<dbReference type="Proteomes" id="UP000061603">
    <property type="component" value="Chromosome"/>
</dbReference>